<comment type="catalytic activity">
    <reaction evidence="7">
        <text>[DNA-directed RNA polymerase] + ATP = phospho-[DNA-directed RNA polymerase] + ADP + H(+)</text>
        <dbReference type="Rhea" id="RHEA:10216"/>
        <dbReference type="Rhea" id="RHEA-COMP:11321"/>
        <dbReference type="Rhea" id="RHEA-COMP:11322"/>
        <dbReference type="ChEBI" id="CHEBI:15378"/>
        <dbReference type="ChEBI" id="CHEBI:30616"/>
        <dbReference type="ChEBI" id="CHEBI:43176"/>
        <dbReference type="ChEBI" id="CHEBI:68546"/>
        <dbReference type="ChEBI" id="CHEBI:456216"/>
        <dbReference type="EC" id="2.7.11.23"/>
    </reaction>
</comment>
<dbReference type="InterPro" id="IPR011009">
    <property type="entry name" value="Kinase-like_dom_sf"/>
</dbReference>
<keyword evidence="4 8" id="KW-0547">Nucleotide-binding</keyword>
<evidence type="ECO:0000256" key="6">
    <source>
        <dbReference type="ARBA" id="ARBA00022840"/>
    </source>
</evidence>
<dbReference type="GO" id="GO:0032968">
    <property type="term" value="P:positive regulation of transcription elongation by RNA polymerase II"/>
    <property type="evidence" value="ECO:0007669"/>
    <property type="project" value="TreeGrafter"/>
</dbReference>
<dbReference type="PROSITE" id="PS00107">
    <property type="entry name" value="PROTEIN_KINASE_ATP"/>
    <property type="match status" value="1"/>
</dbReference>
<organism evidence="11">
    <name type="scientific">Ananas comosus var. bracteatus</name>
    <name type="common">red pineapple</name>
    <dbReference type="NCBI Taxonomy" id="296719"/>
    <lineage>
        <taxon>Eukaryota</taxon>
        <taxon>Viridiplantae</taxon>
        <taxon>Streptophyta</taxon>
        <taxon>Embryophyta</taxon>
        <taxon>Tracheophyta</taxon>
        <taxon>Spermatophyta</taxon>
        <taxon>Magnoliopsida</taxon>
        <taxon>Liliopsida</taxon>
        <taxon>Poales</taxon>
        <taxon>Bromeliaceae</taxon>
        <taxon>Bromelioideae</taxon>
        <taxon>Ananas</taxon>
    </lineage>
</organism>
<feature type="compositionally biased region" description="Basic residues" evidence="9">
    <location>
        <begin position="42"/>
        <end position="57"/>
    </location>
</feature>
<dbReference type="PANTHER" id="PTHR24056:SF358">
    <property type="entry name" value="PROTEIN KINASE DOMAIN-CONTAINING PROTEIN"/>
    <property type="match status" value="1"/>
</dbReference>
<comment type="similarity">
    <text evidence="1">Belongs to the protein kinase superfamily. CMGC Ser/Thr protein kinase family. CDC2/CDKX subfamily.</text>
</comment>
<evidence type="ECO:0000256" key="9">
    <source>
        <dbReference type="SAM" id="MobiDB-lite"/>
    </source>
</evidence>
<sequence>MGCILGKLNAAADDDCPFSLSALLFPPPPRRRPPPRPSPAPLRRRAPPHPLRRRREGLRRVAALALRRRRGRPAGGHPAAPTPSRSSKRCDLSPLFSQLKQTHLCVKCDPCTCVCLARMQIGSGTYSNVYKAVDTATGRVVALKKVRVEPGAAAAAAEAARFMAREIALLRRLDGHPNVKCYMKQLLSGLEHCHNRGILHRDIKSSNLLLSKEGILKIADFGLATSYDPENMQPMTSQVVTLWYRPPELLLGATYYGVGVDLWSVGCILAELLTGEPIFPGRTEVEQLHKIFKLCGTPSEDYWTKLKLPHTTFKPYERCISEKFKDLPPSALALVDTLLSIDPDGRGTATAALNSEFFTTEPYACEPSSLPQYPPSKEMDIKLRHDKPRRKGRANASVECGKTMKARPRNAGYRGVVTPEVDGSAKAIKDIPRLITSSSVTKMERFPPPHLDAAIGYNLDTSLDSTEDIFTSSIIEATKVKNRAVFGSIDHPAGMTLKAKTRALARARARPGLKISPSSVLIGAFRPYSIGQAMEVRRKTKVHNRHKV</sequence>
<dbReference type="AlphaFoldDB" id="A0A6V7QUZ4"/>
<dbReference type="Gene3D" id="1.10.510.10">
    <property type="entry name" value="Transferase(Phosphotransferase) domain 1"/>
    <property type="match status" value="2"/>
</dbReference>
<protein>
    <recommendedName>
        <fullName evidence="2">[RNA-polymerase]-subunit kinase</fullName>
        <ecNumber evidence="2">2.7.11.23</ecNumber>
    </recommendedName>
</protein>
<reference evidence="11" key="1">
    <citation type="submission" date="2020-07" db="EMBL/GenBank/DDBJ databases">
        <authorList>
            <person name="Lin J."/>
        </authorList>
    </citation>
    <scope>NUCLEOTIDE SEQUENCE</scope>
</reference>
<dbReference type="InterPro" id="IPR000719">
    <property type="entry name" value="Prot_kinase_dom"/>
</dbReference>
<dbReference type="PANTHER" id="PTHR24056">
    <property type="entry name" value="CELL DIVISION PROTEIN KINASE"/>
    <property type="match status" value="1"/>
</dbReference>
<evidence type="ECO:0000256" key="7">
    <source>
        <dbReference type="ARBA" id="ARBA00049280"/>
    </source>
</evidence>
<dbReference type="GO" id="GO:0005524">
    <property type="term" value="F:ATP binding"/>
    <property type="evidence" value="ECO:0007669"/>
    <property type="project" value="UniProtKB-UniRule"/>
</dbReference>
<feature type="domain" description="Protein kinase" evidence="10">
    <location>
        <begin position="115"/>
        <end position="358"/>
    </location>
</feature>
<dbReference type="PROSITE" id="PS50011">
    <property type="entry name" value="PROTEIN_KINASE_DOM"/>
    <property type="match status" value="1"/>
</dbReference>
<evidence type="ECO:0000313" key="11">
    <source>
        <dbReference type="EMBL" id="CAD1846681.1"/>
    </source>
</evidence>
<evidence type="ECO:0000256" key="3">
    <source>
        <dbReference type="ARBA" id="ARBA00022679"/>
    </source>
</evidence>
<feature type="region of interest" description="Disordered" evidence="9">
    <location>
        <begin position="24"/>
        <end position="90"/>
    </location>
</feature>
<dbReference type="GO" id="GO:0000307">
    <property type="term" value="C:cyclin-dependent protein kinase holoenzyme complex"/>
    <property type="evidence" value="ECO:0007669"/>
    <property type="project" value="TreeGrafter"/>
</dbReference>
<dbReference type="SMART" id="SM00220">
    <property type="entry name" value="S_TKc"/>
    <property type="match status" value="1"/>
</dbReference>
<gene>
    <name evidence="11" type="ORF">CB5_LOCUS29892</name>
</gene>
<dbReference type="InterPro" id="IPR008271">
    <property type="entry name" value="Ser/Thr_kinase_AS"/>
</dbReference>
<name>A0A6V7QUZ4_ANACO</name>
<dbReference type="SUPFAM" id="SSF56112">
    <property type="entry name" value="Protein kinase-like (PK-like)"/>
    <property type="match status" value="1"/>
</dbReference>
<evidence type="ECO:0000256" key="8">
    <source>
        <dbReference type="PROSITE-ProRule" id="PRU10141"/>
    </source>
</evidence>
<evidence type="ECO:0000256" key="4">
    <source>
        <dbReference type="ARBA" id="ARBA00022741"/>
    </source>
</evidence>
<dbReference type="Pfam" id="PF00069">
    <property type="entry name" value="Pkinase"/>
    <property type="match status" value="1"/>
</dbReference>
<evidence type="ECO:0000259" key="10">
    <source>
        <dbReference type="PROSITE" id="PS50011"/>
    </source>
</evidence>
<dbReference type="InterPro" id="IPR050108">
    <property type="entry name" value="CDK"/>
</dbReference>
<keyword evidence="6 8" id="KW-0067">ATP-binding</keyword>
<evidence type="ECO:0000256" key="1">
    <source>
        <dbReference type="ARBA" id="ARBA00006485"/>
    </source>
</evidence>
<dbReference type="GO" id="GO:0005634">
    <property type="term" value="C:nucleus"/>
    <property type="evidence" value="ECO:0007669"/>
    <property type="project" value="TreeGrafter"/>
</dbReference>
<keyword evidence="5" id="KW-0418">Kinase</keyword>
<accession>A0A6V7QUZ4</accession>
<dbReference type="FunFam" id="1.10.510.10:FF:000043">
    <property type="entry name" value="probable serine/threonine-protein kinase At1g54610"/>
    <property type="match status" value="1"/>
</dbReference>
<dbReference type="GO" id="GO:0008353">
    <property type="term" value="F:RNA polymerase II CTD heptapeptide repeat kinase activity"/>
    <property type="evidence" value="ECO:0007669"/>
    <property type="project" value="UniProtKB-EC"/>
</dbReference>
<dbReference type="EMBL" id="CAJEUB010000021">
    <property type="protein sequence ID" value="CAD1846681.1"/>
    <property type="molecule type" value="Genomic_DNA"/>
</dbReference>
<feature type="binding site" evidence="8">
    <location>
        <position position="144"/>
    </location>
    <ligand>
        <name>ATP</name>
        <dbReference type="ChEBI" id="CHEBI:30616"/>
    </ligand>
</feature>
<evidence type="ECO:0000256" key="5">
    <source>
        <dbReference type="ARBA" id="ARBA00022777"/>
    </source>
</evidence>
<dbReference type="PROSITE" id="PS00108">
    <property type="entry name" value="PROTEIN_KINASE_ST"/>
    <property type="match status" value="1"/>
</dbReference>
<dbReference type="EC" id="2.7.11.23" evidence="2"/>
<dbReference type="InterPro" id="IPR017441">
    <property type="entry name" value="Protein_kinase_ATP_BS"/>
</dbReference>
<keyword evidence="3" id="KW-0808">Transferase</keyword>
<evidence type="ECO:0000256" key="2">
    <source>
        <dbReference type="ARBA" id="ARBA00012409"/>
    </source>
</evidence>
<proteinExistence type="inferred from homology"/>